<dbReference type="InterPro" id="IPR029058">
    <property type="entry name" value="AB_hydrolase_fold"/>
</dbReference>
<dbReference type="EMBL" id="JAGTXO010000020">
    <property type="protein sequence ID" value="KAG8462538.1"/>
    <property type="molecule type" value="Genomic_DNA"/>
</dbReference>
<sequence length="204" mass="20954">MQQGEDALGSLAHPSGLFEGVFNSLPLALGGPLIRCALGLCEWALFGAPRAYARAATAPFQTDEARAVVRACLHDGGANFGRGFALDSQQALSPLYARPRADAPAGGGGELSAEAAYGRIDAPVALWYGAVDTTVPVRTARWLAAHIPRASLHVVPAAGHGLYIDHAPAVLDELVDKLKLAGAAGGDGLAARAEEAAAQRRCGP</sequence>
<reference evidence="1" key="1">
    <citation type="submission" date="2021-05" db="EMBL/GenBank/DDBJ databases">
        <title>The genome of the haptophyte Pavlova lutheri (Diacronema luteri, Pavlovales) - a model for lipid biosynthesis in eukaryotic algae.</title>
        <authorList>
            <person name="Hulatt C.J."/>
            <person name="Posewitz M.C."/>
        </authorList>
    </citation>
    <scope>NUCLEOTIDE SEQUENCE</scope>
    <source>
        <strain evidence="1">NIVA-4/92</strain>
    </source>
</reference>
<keyword evidence="2" id="KW-1185">Reference proteome</keyword>
<dbReference type="SUPFAM" id="SSF53474">
    <property type="entry name" value="alpha/beta-Hydrolases"/>
    <property type="match status" value="1"/>
</dbReference>
<gene>
    <name evidence="1" type="ORF">KFE25_010363</name>
</gene>
<evidence type="ECO:0000313" key="1">
    <source>
        <dbReference type="EMBL" id="KAG8462538.1"/>
    </source>
</evidence>
<dbReference type="Proteomes" id="UP000751190">
    <property type="component" value="Unassembled WGS sequence"/>
</dbReference>
<organism evidence="1 2">
    <name type="scientific">Diacronema lutheri</name>
    <name type="common">Unicellular marine alga</name>
    <name type="synonym">Monochrysis lutheri</name>
    <dbReference type="NCBI Taxonomy" id="2081491"/>
    <lineage>
        <taxon>Eukaryota</taxon>
        <taxon>Haptista</taxon>
        <taxon>Haptophyta</taxon>
        <taxon>Pavlovophyceae</taxon>
        <taxon>Pavlovales</taxon>
        <taxon>Pavlovaceae</taxon>
        <taxon>Diacronema</taxon>
    </lineage>
</organism>
<evidence type="ECO:0000313" key="2">
    <source>
        <dbReference type="Proteomes" id="UP000751190"/>
    </source>
</evidence>
<comment type="caution">
    <text evidence="1">The sequence shown here is derived from an EMBL/GenBank/DDBJ whole genome shotgun (WGS) entry which is preliminary data.</text>
</comment>
<dbReference type="Gene3D" id="3.40.50.1820">
    <property type="entry name" value="alpha/beta hydrolase"/>
    <property type="match status" value="1"/>
</dbReference>
<protein>
    <recommendedName>
        <fullName evidence="3">Peptidase S33 tripeptidyl aminopeptidase-like C-terminal domain-containing protein</fullName>
    </recommendedName>
</protein>
<dbReference type="AlphaFoldDB" id="A0A8J5XEP6"/>
<proteinExistence type="predicted"/>
<accession>A0A8J5XEP6</accession>
<name>A0A8J5XEP6_DIALT</name>
<evidence type="ECO:0008006" key="3">
    <source>
        <dbReference type="Google" id="ProtNLM"/>
    </source>
</evidence>